<proteinExistence type="predicted"/>
<accession>A0A0F9AVY8</accession>
<evidence type="ECO:0000313" key="1">
    <source>
        <dbReference type="EMBL" id="KKK76381.1"/>
    </source>
</evidence>
<sequence>MFCEMLYDSLRSLGMAVNYSEGLPVKKSPLYSLLSLVDRFFNSDFDSAVFLEICRNALFREAAGIKETPADLASLKKKIIKDRTFRVPLKTIRDLPGGSNLQEAFFVLKDIYESENFYKLYDNLDKLFKGLTSRKTYEFNIVKETLLNTALDLQDLEIEVREKPFDIFLEQVRSNKYPVLGEYSRGIQIIGLLESRGIRFRSVILPSFNENFLPAKAKNDILLSLNLRKDLKLPTFLDREDLELYYLLRILDSAESAYLVSINDKTGEIDVRSRFYYHIADYYRIQSRSPDILSVPVRSFREDAAPVKKEGQAAVLP</sequence>
<name>A0A0F9AVY8_9ZZZZ</name>
<comment type="caution">
    <text evidence="1">The sequence shown here is derived from an EMBL/GenBank/DDBJ whole genome shotgun (WGS) entry which is preliminary data.</text>
</comment>
<dbReference type="InterPro" id="IPR027417">
    <property type="entry name" value="P-loop_NTPase"/>
</dbReference>
<protein>
    <recommendedName>
        <fullName evidence="2">PD-(D/E)XK endonuclease-like domain-containing protein</fullName>
    </recommendedName>
</protein>
<dbReference type="AlphaFoldDB" id="A0A0F9AVY8"/>
<feature type="non-terminal residue" evidence="1">
    <location>
        <position position="317"/>
    </location>
</feature>
<evidence type="ECO:0008006" key="2">
    <source>
        <dbReference type="Google" id="ProtNLM"/>
    </source>
</evidence>
<organism evidence="1">
    <name type="scientific">marine sediment metagenome</name>
    <dbReference type="NCBI Taxonomy" id="412755"/>
    <lineage>
        <taxon>unclassified sequences</taxon>
        <taxon>metagenomes</taxon>
        <taxon>ecological metagenomes</taxon>
    </lineage>
</organism>
<dbReference type="Gene3D" id="3.40.50.300">
    <property type="entry name" value="P-loop containing nucleotide triphosphate hydrolases"/>
    <property type="match status" value="1"/>
</dbReference>
<dbReference type="EMBL" id="LAZR01055430">
    <property type="protein sequence ID" value="KKK76381.1"/>
    <property type="molecule type" value="Genomic_DNA"/>
</dbReference>
<reference evidence="1" key="1">
    <citation type="journal article" date="2015" name="Nature">
        <title>Complex archaea that bridge the gap between prokaryotes and eukaryotes.</title>
        <authorList>
            <person name="Spang A."/>
            <person name="Saw J.H."/>
            <person name="Jorgensen S.L."/>
            <person name="Zaremba-Niedzwiedzka K."/>
            <person name="Martijn J."/>
            <person name="Lind A.E."/>
            <person name="van Eijk R."/>
            <person name="Schleper C."/>
            <person name="Guy L."/>
            <person name="Ettema T.J."/>
        </authorList>
    </citation>
    <scope>NUCLEOTIDE SEQUENCE</scope>
</reference>
<dbReference type="SUPFAM" id="SSF52540">
    <property type="entry name" value="P-loop containing nucleoside triphosphate hydrolases"/>
    <property type="match status" value="1"/>
</dbReference>
<gene>
    <name evidence="1" type="ORF">LCGC14_2864220</name>
</gene>